<accession>A0A160NVK3</accession>
<organism evidence="1 2">
    <name type="scientific">Streptomyces laurentii</name>
    <dbReference type="NCBI Taxonomy" id="39478"/>
    <lineage>
        <taxon>Bacteria</taxon>
        <taxon>Bacillati</taxon>
        <taxon>Actinomycetota</taxon>
        <taxon>Actinomycetes</taxon>
        <taxon>Kitasatosporales</taxon>
        <taxon>Streptomycetaceae</taxon>
        <taxon>Streptomyces</taxon>
    </lineage>
</organism>
<keyword evidence="2" id="KW-1185">Reference proteome</keyword>
<proteinExistence type="predicted"/>
<dbReference type="KEGG" id="slau:SLA_1071"/>
<sequence>MTHRHTLSVLDWHDDGSSTSSVWVVSADERERVRDFLGRGPDMEGVVTPEQADQARTITRSWLTCANGDSPA</sequence>
<protein>
    <submittedName>
        <fullName evidence="1">Uncharacterized protein</fullName>
    </submittedName>
</protein>
<name>A0A160NVK3_STRLU</name>
<reference evidence="1 2" key="1">
    <citation type="journal article" date="2016" name="Genome Announc.">
        <title>Complete Genome Sequence of Thiostrepton-Producing Streptomyces laurentii ATCC 31255.</title>
        <authorList>
            <person name="Doi K."/>
            <person name="Fujino Y."/>
            <person name="Nagayoshi Y."/>
            <person name="Ohshima T."/>
            <person name="Ogata S."/>
        </authorList>
    </citation>
    <scope>NUCLEOTIDE SEQUENCE [LARGE SCALE GENOMIC DNA]</scope>
    <source>
        <strain evidence="1 2">ATCC 31255</strain>
    </source>
</reference>
<dbReference type="EMBL" id="AP017424">
    <property type="protein sequence ID" value="BAU82014.1"/>
    <property type="molecule type" value="Genomic_DNA"/>
</dbReference>
<evidence type="ECO:0000313" key="1">
    <source>
        <dbReference type="EMBL" id="BAU82014.1"/>
    </source>
</evidence>
<gene>
    <name evidence="1" type="ORF">SLA_1071</name>
</gene>
<dbReference type="Proteomes" id="UP000217676">
    <property type="component" value="Chromosome"/>
</dbReference>
<evidence type="ECO:0000313" key="2">
    <source>
        <dbReference type="Proteomes" id="UP000217676"/>
    </source>
</evidence>
<dbReference type="RefSeq" id="WP_359879434.1">
    <property type="nucleotide sequence ID" value="NZ_JBEYHT010000034.1"/>
</dbReference>
<dbReference type="AlphaFoldDB" id="A0A160NVK3"/>